<gene>
    <name evidence="2" type="ORF">Taro_030752</name>
</gene>
<dbReference type="Proteomes" id="UP000652761">
    <property type="component" value="Unassembled WGS sequence"/>
</dbReference>
<evidence type="ECO:0000313" key="3">
    <source>
        <dbReference type="Proteomes" id="UP000652761"/>
    </source>
</evidence>
<comment type="caution">
    <text evidence="2">The sequence shown here is derived from an EMBL/GenBank/DDBJ whole genome shotgun (WGS) entry which is preliminary data.</text>
</comment>
<evidence type="ECO:0000313" key="2">
    <source>
        <dbReference type="EMBL" id="MQL98055.1"/>
    </source>
</evidence>
<reference evidence="2" key="1">
    <citation type="submission" date="2017-07" db="EMBL/GenBank/DDBJ databases">
        <title>Taro Niue Genome Assembly and Annotation.</title>
        <authorList>
            <person name="Atibalentja N."/>
            <person name="Keating K."/>
            <person name="Fields C.J."/>
        </authorList>
    </citation>
    <scope>NUCLEOTIDE SEQUENCE</scope>
    <source>
        <strain evidence="2">Niue_2</strain>
        <tissue evidence="2">Leaf</tissue>
    </source>
</reference>
<dbReference type="AlphaFoldDB" id="A0A843VQ02"/>
<feature type="compositionally biased region" description="Low complexity" evidence="1">
    <location>
        <begin position="42"/>
        <end position="63"/>
    </location>
</feature>
<accession>A0A843VQ02</accession>
<protein>
    <submittedName>
        <fullName evidence="2">Uncharacterized protein</fullName>
    </submittedName>
</protein>
<evidence type="ECO:0000256" key="1">
    <source>
        <dbReference type="SAM" id="MobiDB-lite"/>
    </source>
</evidence>
<proteinExistence type="predicted"/>
<dbReference type="EMBL" id="NMUH01002133">
    <property type="protein sequence ID" value="MQL98055.1"/>
    <property type="molecule type" value="Genomic_DNA"/>
</dbReference>
<keyword evidence="3" id="KW-1185">Reference proteome</keyword>
<organism evidence="2 3">
    <name type="scientific">Colocasia esculenta</name>
    <name type="common">Wild taro</name>
    <name type="synonym">Arum esculentum</name>
    <dbReference type="NCBI Taxonomy" id="4460"/>
    <lineage>
        <taxon>Eukaryota</taxon>
        <taxon>Viridiplantae</taxon>
        <taxon>Streptophyta</taxon>
        <taxon>Embryophyta</taxon>
        <taxon>Tracheophyta</taxon>
        <taxon>Spermatophyta</taxon>
        <taxon>Magnoliopsida</taxon>
        <taxon>Liliopsida</taxon>
        <taxon>Araceae</taxon>
        <taxon>Aroideae</taxon>
        <taxon>Colocasieae</taxon>
        <taxon>Colocasia</taxon>
    </lineage>
</organism>
<sequence length="160" mass="16925">MEKMGWNEEGPTLNSGGAKREPQGGGRQLVPSPGGRRFGPLRQQGAAGSAPPAGGAPVRPPRQQEGPSIRPPDWRPPPRQSAPISSTLAGSRPASTLALALDARARETSAGEGTPAETPQVVIRLPIGHAQVLRCHKTTHVEAHVQVLRCHKMTYVEAHV</sequence>
<name>A0A843VQ02_COLES</name>
<feature type="region of interest" description="Disordered" evidence="1">
    <location>
        <begin position="1"/>
        <end position="96"/>
    </location>
</feature>